<evidence type="ECO:0000256" key="2">
    <source>
        <dbReference type="ARBA" id="ARBA00022771"/>
    </source>
</evidence>
<evidence type="ECO:0000256" key="4">
    <source>
        <dbReference type="PROSITE-ProRule" id="PRU00024"/>
    </source>
</evidence>
<dbReference type="PROSITE" id="PS50089">
    <property type="entry name" value="ZF_RING_2"/>
    <property type="match status" value="1"/>
</dbReference>
<dbReference type="SMART" id="SM00184">
    <property type="entry name" value="RING"/>
    <property type="match status" value="1"/>
</dbReference>
<keyword evidence="3" id="KW-0862">Zinc</keyword>
<dbReference type="Pfam" id="PF00643">
    <property type="entry name" value="zf-B_box"/>
    <property type="match status" value="1"/>
</dbReference>
<dbReference type="SMART" id="SM00336">
    <property type="entry name" value="BBOX"/>
    <property type="match status" value="1"/>
</dbReference>
<protein>
    <recommendedName>
        <fullName evidence="9">RING-type domain-containing protein</fullName>
    </recommendedName>
</protein>
<dbReference type="PANTHER" id="PTHR24103">
    <property type="entry name" value="E3 UBIQUITIN-PROTEIN LIGASE TRIM"/>
    <property type="match status" value="1"/>
</dbReference>
<dbReference type="Proteomes" id="UP000472262">
    <property type="component" value="Unassembled WGS sequence"/>
</dbReference>
<name>A0A672LT50_SINGR</name>
<dbReference type="InterPro" id="IPR050143">
    <property type="entry name" value="TRIM/RBCC"/>
</dbReference>
<keyword evidence="8" id="KW-1185">Reference proteome</keyword>
<dbReference type="InterPro" id="IPR017907">
    <property type="entry name" value="Znf_RING_CS"/>
</dbReference>
<dbReference type="GO" id="GO:0008270">
    <property type="term" value="F:zinc ion binding"/>
    <property type="evidence" value="ECO:0007669"/>
    <property type="project" value="UniProtKB-KW"/>
</dbReference>
<keyword evidence="1" id="KW-0479">Metal-binding</keyword>
<reference evidence="7" key="2">
    <citation type="submission" date="2025-09" db="UniProtKB">
        <authorList>
            <consortium name="Ensembl"/>
        </authorList>
    </citation>
    <scope>IDENTIFICATION</scope>
</reference>
<dbReference type="Ensembl" id="ENSSGRT00000030023.1">
    <property type="protein sequence ID" value="ENSSGRP00000027921.1"/>
    <property type="gene ID" value="ENSSGRG00000015969.1"/>
</dbReference>
<dbReference type="SUPFAM" id="SSF57850">
    <property type="entry name" value="RING/U-box"/>
    <property type="match status" value="1"/>
</dbReference>
<evidence type="ECO:0008006" key="9">
    <source>
        <dbReference type="Google" id="ProtNLM"/>
    </source>
</evidence>
<dbReference type="PROSITE" id="PS50119">
    <property type="entry name" value="ZF_BBOX"/>
    <property type="match status" value="1"/>
</dbReference>
<dbReference type="InterPro" id="IPR013083">
    <property type="entry name" value="Znf_RING/FYVE/PHD"/>
</dbReference>
<dbReference type="InterPro" id="IPR027370">
    <property type="entry name" value="Znf-RING_euk"/>
</dbReference>
<evidence type="ECO:0000259" key="5">
    <source>
        <dbReference type="PROSITE" id="PS50089"/>
    </source>
</evidence>
<feature type="domain" description="B box-type" evidence="6">
    <location>
        <begin position="63"/>
        <end position="104"/>
    </location>
</feature>
<dbReference type="AlphaFoldDB" id="A0A672LT50"/>
<sequence length="240" mass="27743">TVKMASSDEYDYNCPVCCEIFKTPVLLSCSHSVCKECLQQFWRTKKTQECPVCRRRSSKKFPPTNLICSLHSEKLKLFCLEDKQPVCLVCRDSKQHDNHKFRPISEAVSSYKVGQILLCRTRFFFFLLRNIACLRPMLSFSVAEKLIIPFAFFQMDYCNALPVGVSKSSLNKLRYLQNSAARILTGARVGDCITPILEPLLWLPVSCHIYFKILMLKYKAFHDFAPQYLANLLTPYTRIL</sequence>
<keyword evidence="2 4" id="KW-0863">Zinc-finger</keyword>
<accession>A0A672LT50</accession>
<evidence type="ECO:0000313" key="7">
    <source>
        <dbReference type="Ensembl" id="ENSSGRP00000027921.1"/>
    </source>
</evidence>
<evidence type="ECO:0000259" key="6">
    <source>
        <dbReference type="PROSITE" id="PS50119"/>
    </source>
</evidence>
<evidence type="ECO:0000256" key="1">
    <source>
        <dbReference type="ARBA" id="ARBA00022723"/>
    </source>
</evidence>
<evidence type="ECO:0000313" key="8">
    <source>
        <dbReference type="Proteomes" id="UP000472262"/>
    </source>
</evidence>
<dbReference type="PROSITE" id="PS00518">
    <property type="entry name" value="ZF_RING_1"/>
    <property type="match status" value="1"/>
</dbReference>
<dbReference type="InterPro" id="IPR000315">
    <property type="entry name" value="Znf_B-box"/>
</dbReference>
<feature type="domain" description="RING-type" evidence="5">
    <location>
        <begin position="14"/>
        <end position="54"/>
    </location>
</feature>
<evidence type="ECO:0000256" key="3">
    <source>
        <dbReference type="ARBA" id="ARBA00022833"/>
    </source>
</evidence>
<dbReference type="Gene3D" id="3.30.40.10">
    <property type="entry name" value="Zinc/RING finger domain, C3HC4 (zinc finger)"/>
    <property type="match status" value="1"/>
</dbReference>
<proteinExistence type="predicted"/>
<dbReference type="SUPFAM" id="SSF57845">
    <property type="entry name" value="B-box zinc-binding domain"/>
    <property type="match status" value="1"/>
</dbReference>
<dbReference type="Pfam" id="PF13445">
    <property type="entry name" value="zf-RING_UBOX"/>
    <property type="match status" value="1"/>
</dbReference>
<organism evidence="7 8">
    <name type="scientific">Sinocyclocheilus grahami</name>
    <name type="common">Dianchi golden-line fish</name>
    <name type="synonym">Barbus grahami</name>
    <dbReference type="NCBI Taxonomy" id="75366"/>
    <lineage>
        <taxon>Eukaryota</taxon>
        <taxon>Metazoa</taxon>
        <taxon>Chordata</taxon>
        <taxon>Craniata</taxon>
        <taxon>Vertebrata</taxon>
        <taxon>Euteleostomi</taxon>
        <taxon>Actinopterygii</taxon>
        <taxon>Neopterygii</taxon>
        <taxon>Teleostei</taxon>
        <taxon>Ostariophysi</taxon>
        <taxon>Cypriniformes</taxon>
        <taxon>Cyprinidae</taxon>
        <taxon>Cyprininae</taxon>
        <taxon>Sinocyclocheilus</taxon>
    </lineage>
</organism>
<dbReference type="InParanoid" id="A0A672LT50"/>
<reference evidence="7" key="1">
    <citation type="submission" date="2025-08" db="UniProtKB">
        <authorList>
            <consortium name="Ensembl"/>
        </authorList>
    </citation>
    <scope>IDENTIFICATION</scope>
</reference>
<dbReference type="Gene3D" id="3.30.160.60">
    <property type="entry name" value="Classic Zinc Finger"/>
    <property type="match status" value="1"/>
</dbReference>
<dbReference type="InterPro" id="IPR001841">
    <property type="entry name" value="Znf_RING"/>
</dbReference>